<protein>
    <recommendedName>
        <fullName evidence="2">histidine kinase</fullName>
        <ecNumber evidence="2">2.7.13.3</ecNumber>
    </recommendedName>
</protein>
<comment type="catalytic activity">
    <reaction evidence="1">
        <text>ATP + protein L-histidine = ADP + protein N-phospho-L-histidine.</text>
        <dbReference type="EC" id="2.7.13.3"/>
    </reaction>
</comment>
<dbReference type="CDD" id="cd00075">
    <property type="entry name" value="HATPase"/>
    <property type="match status" value="1"/>
</dbReference>
<feature type="domain" description="Histidine kinase" evidence="7">
    <location>
        <begin position="155"/>
        <end position="374"/>
    </location>
</feature>
<keyword evidence="9" id="KW-0547">Nucleotide-binding</keyword>
<gene>
    <name evidence="9" type="ORF">ACFSNB_08705</name>
</gene>
<dbReference type="Gene3D" id="1.10.287.130">
    <property type="match status" value="1"/>
</dbReference>
<dbReference type="Gene3D" id="3.40.50.2300">
    <property type="match status" value="1"/>
</dbReference>
<evidence type="ECO:0000259" key="8">
    <source>
        <dbReference type="PROSITE" id="PS50110"/>
    </source>
</evidence>
<dbReference type="InterPro" id="IPR003661">
    <property type="entry name" value="HisK_dim/P_dom"/>
</dbReference>
<sequence length="396" mass="41635">MSGGAPVRVLLIEDDPAGAARIGRDLTHCPGRRCAVIPCAGLEAALAALPTAGADIALLSATAADGPPDQALARLRREAPTLPVVMLVTVAGAGAIESLLAQGAEDYVLRDAVSPGVIVRVIEQVLTRLRLLREQEARLAELRAAIDGKNRALGVLAHDLRSPINIVLGYLEMLELTRPEGFDPRSAGYVGQIRQAVAFAQGLIEEVLADAIEEAEQVHLAPRWVEYRALVERVARAHALLARAKRVRVAVDPPLAEPLLGWADPLRLEQVLANLIGNAVKFSHPGGEVRIAARQDGEDILLAVGDQGDGIPPEIAARLFQPFCRGASGTAGEPTTGLGLYICARIAAAHGGRIETDSRPGVGTTVTLRLPRSCAGPAAGVDLRNSRKHSAKVSAP</sequence>
<dbReference type="InterPro" id="IPR004358">
    <property type="entry name" value="Sig_transdc_His_kin-like_C"/>
</dbReference>
<organism evidence="9 10">
    <name type="scientific">Phaeospirillum tilakii</name>
    <dbReference type="NCBI Taxonomy" id="741673"/>
    <lineage>
        <taxon>Bacteria</taxon>
        <taxon>Pseudomonadati</taxon>
        <taxon>Pseudomonadota</taxon>
        <taxon>Alphaproteobacteria</taxon>
        <taxon>Rhodospirillales</taxon>
        <taxon>Rhodospirillaceae</taxon>
        <taxon>Phaeospirillum</taxon>
    </lineage>
</organism>
<evidence type="ECO:0000256" key="1">
    <source>
        <dbReference type="ARBA" id="ARBA00000085"/>
    </source>
</evidence>
<dbReference type="SUPFAM" id="SSF52172">
    <property type="entry name" value="CheY-like"/>
    <property type="match status" value="1"/>
</dbReference>
<dbReference type="Proteomes" id="UP001597296">
    <property type="component" value="Unassembled WGS sequence"/>
</dbReference>
<evidence type="ECO:0000256" key="3">
    <source>
        <dbReference type="ARBA" id="ARBA00022553"/>
    </source>
</evidence>
<reference evidence="10" key="1">
    <citation type="journal article" date="2019" name="Int. J. Syst. Evol. Microbiol.">
        <title>The Global Catalogue of Microorganisms (GCM) 10K type strain sequencing project: providing services to taxonomists for standard genome sequencing and annotation.</title>
        <authorList>
            <consortium name="The Broad Institute Genomics Platform"/>
            <consortium name="The Broad Institute Genome Sequencing Center for Infectious Disease"/>
            <person name="Wu L."/>
            <person name="Ma J."/>
        </authorList>
    </citation>
    <scope>NUCLEOTIDE SEQUENCE [LARGE SCALE GENOMIC DNA]</scope>
    <source>
        <strain evidence="10">KCTC 15012</strain>
    </source>
</reference>
<dbReference type="InterPro" id="IPR003594">
    <property type="entry name" value="HATPase_dom"/>
</dbReference>
<proteinExistence type="predicted"/>
<evidence type="ECO:0000313" key="9">
    <source>
        <dbReference type="EMBL" id="MFD2233884.1"/>
    </source>
</evidence>
<dbReference type="SUPFAM" id="SSF47384">
    <property type="entry name" value="Homodimeric domain of signal transducing histidine kinase"/>
    <property type="match status" value="1"/>
</dbReference>
<dbReference type="InterPro" id="IPR005467">
    <property type="entry name" value="His_kinase_dom"/>
</dbReference>
<feature type="domain" description="Response regulatory" evidence="8">
    <location>
        <begin position="8"/>
        <end position="125"/>
    </location>
</feature>
<name>A0ABW5C9B8_9PROT</name>
<dbReference type="InterPro" id="IPR001789">
    <property type="entry name" value="Sig_transdc_resp-reg_receiver"/>
</dbReference>
<dbReference type="PRINTS" id="PR00344">
    <property type="entry name" value="BCTRLSENSOR"/>
</dbReference>
<dbReference type="PROSITE" id="PS50109">
    <property type="entry name" value="HIS_KIN"/>
    <property type="match status" value="1"/>
</dbReference>
<dbReference type="SMART" id="SM00387">
    <property type="entry name" value="HATPase_c"/>
    <property type="match status" value="1"/>
</dbReference>
<dbReference type="PROSITE" id="PS50110">
    <property type="entry name" value="RESPONSE_REGULATORY"/>
    <property type="match status" value="1"/>
</dbReference>
<dbReference type="CDD" id="cd00082">
    <property type="entry name" value="HisKA"/>
    <property type="match status" value="1"/>
</dbReference>
<dbReference type="SUPFAM" id="SSF55874">
    <property type="entry name" value="ATPase domain of HSP90 chaperone/DNA topoisomerase II/histidine kinase"/>
    <property type="match status" value="1"/>
</dbReference>
<keyword evidence="3" id="KW-0597">Phosphoprotein</keyword>
<dbReference type="Gene3D" id="3.30.565.10">
    <property type="entry name" value="Histidine kinase-like ATPase, C-terminal domain"/>
    <property type="match status" value="1"/>
</dbReference>
<dbReference type="PANTHER" id="PTHR43047:SF72">
    <property type="entry name" value="OSMOSENSING HISTIDINE PROTEIN KINASE SLN1"/>
    <property type="match status" value="1"/>
</dbReference>
<dbReference type="InterPro" id="IPR036097">
    <property type="entry name" value="HisK_dim/P_sf"/>
</dbReference>
<evidence type="ECO:0000256" key="4">
    <source>
        <dbReference type="ARBA" id="ARBA00022679"/>
    </source>
</evidence>
<evidence type="ECO:0000256" key="2">
    <source>
        <dbReference type="ARBA" id="ARBA00012438"/>
    </source>
</evidence>
<evidence type="ECO:0000256" key="5">
    <source>
        <dbReference type="ARBA" id="ARBA00022777"/>
    </source>
</evidence>
<dbReference type="Pfam" id="PF02518">
    <property type="entry name" value="HATPase_c"/>
    <property type="match status" value="1"/>
</dbReference>
<dbReference type="InterPro" id="IPR011006">
    <property type="entry name" value="CheY-like_superfamily"/>
</dbReference>
<keyword evidence="10" id="KW-1185">Reference proteome</keyword>
<comment type="caution">
    <text evidence="9">The sequence shown here is derived from an EMBL/GenBank/DDBJ whole genome shotgun (WGS) entry which is preliminary data.</text>
</comment>
<keyword evidence="5" id="KW-0418">Kinase</keyword>
<keyword evidence="9" id="KW-0067">ATP-binding</keyword>
<evidence type="ECO:0000313" key="10">
    <source>
        <dbReference type="Proteomes" id="UP001597296"/>
    </source>
</evidence>
<evidence type="ECO:0000256" key="6">
    <source>
        <dbReference type="PROSITE-ProRule" id="PRU00169"/>
    </source>
</evidence>
<accession>A0ABW5C9B8</accession>
<evidence type="ECO:0000259" key="7">
    <source>
        <dbReference type="PROSITE" id="PS50109"/>
    </source>
</evidence>
<keyword evidence="4" id="KW-0808">Transferase</keyword>
<dbReference type="PANTHER" id="PTHR43047">
    <property type="entry name" value="TWO-COMPONENT HISTIDINE PROTEIN KINASE"/>
    <property type="match status" value="1"/>
</dbReference>
<dbReference type="EC" id="2.7.13.3" evidence="2"/>
<dbReference type="SMART" id="SM00388">
    <property type="entry name" value="HisKA"/>
    <property type="match status" value="1"/>
</dbReference>
<dbReference type="InterPro" id="IPR036890">
    <property type="entry name" value="HATPase_C_sf"/>
</dbReference>
<dbReference type="GO" id="GO:0005524">
    <property type="term" value="F:ATP binding"/>
    <property type="evidence" value="ECO:0007669"/>
    <property type="project" value="UniProtKB-KW"/>
</dbReference>
<comment type="caution">
    <text evidence="6">Lacks conserved residue(s) required for the propagation of feature annotation.</text>
</comment>
<dbReference type="EMBL" id="JBHUIY010000014">
    <property type="protein sequence ID" value="MFD2233884.1"/>
    <property type="molecule type" value="Genomic_DNA"/>
</dbReference>
<dbReference type="Pfam" id="PF00512">
    <property type="entry name" value="HisKA"/>
    <property type="match status" value="1"/>
</dbReference>
<dbReference type="RefSeq" id="WP_377315784.1">
    <property type="nucleotide sequence ID" value="NZ_JBHUIY010000014.1"/>
</dbReference>